<evidence type="ECO:0000256" key="2">
    <source>
        <dbReference type="SAM" id="Phobius"/>
    </source>
</evidence>
<protein>
    <submittedName>
        <fullName evidence="3">Uncharacterized protein</fullName>
    </submittedName>
</protein>
<evidence type="ECO:0000313" key="4">
    <source>
        <dbReference type="Proteomes" id="UP000055019"/>
    </source>
</evidence>
<dbReference type="OrthoDB" id="9182900at2"/>
<keyword evidence="2" id="KW-0472">Membrane</keyword>
<feature type="compositionally biased region" description="Pro residues" evidence="1">
    <location>
        <begin position="88"/>
        <end position="111"/>
    </location>
</feature>
<organism evidence="3 4">
    <name type="scientific">Caballeronia arvi</name>
    <dbReference type="NCBI Taxonomy" id="1777135"/>
    <lineage>
        <taxon>Bacteria</taxon>
        <taxon>Pseudomonadati</taxon>
        <taxon>Pseudomonadota</taxon>
        <taxon>Betaproteobacteria</taxon>
        <taxon>Burkholderiales</taxon>
        <taxon>Burkholderiaceae</taxon>
        <taxon>Caballeronia</taxon>
    </lineage>
</organism>
<proteinExistence type="predicted"/>
<keyword evidence="2" id="KW-0812">Transmembrane</keyword>
<gene>
    <name evidence="3" type="ORF">AWB74_00728</name>
</gene>
<evidence type="ECO:0000313" key="3">
    <source>
        <dbReference type="EMBL" id="SAL20237.1"/>
    </source>
</evidence>
<keyword evidence="4" id="KW-1185">Reference proteome</keyword>
<feature type="transmembrane region" description="Helical" evidence="2">
    <location>
        <begin position="12"/>
        <end position="31"/>
    </location>
</feature>
<reference evidence="3" key="1">
    <citation type="submission" date="2016-01" db="EMBL/GenBank/DDBJ databases">
        <authorList>
            <person name="Peeters C."/>
        </authorList>
    </citation>
    <scope>NUCLEOTIDE SEQUENCE [LARGE SCALE GENOMIC DNA]</scope>
    <source>
        <strain evidence="3">LMG 29317</strain>
    </source>
</reference>
<accession>A0A158FKL2</accession>
<comment type="caution">
    <text evidence="3">The sequence shown here is derived from an EMBL/GenBank/DDBJ whole genome shotgun (WGS) entry which is preliminary data.</text>
</comment>
<dbReference type="Proteomes" id="UP000055019">
    <property type="component" value="Unassembled WGS sequence"/>
</dbReference>
<dbReference type="AlphaFoldDB" id="A0A158FKL2"/>
<sequence length="190" mass="20472">MSGLDVRSLKVSRPVLGLLVVAIGLILYTYFRGEPAETPDAPDAPAPARAVPKAPAAASAPAASASAIETAEAQRPAAVDVFPSQNWQPPPPPPPPAPLTPPKPPPPPEPPPLPFAVRSLWLDQDGVFYVLLSGTGREFTLCANCQKKSFLKKGDVILNAYRIEDINRKEVRFIYLPLKRRQTLALGELK</sequence>
<feature type="region of interest" description="Disordered" evidence="1">
    <location>
        <begin position="82"/>
        <end position="111"/>
    </location>
</feature>
<keyword evidence="2" id="KW-1133">Transmembrane helix</keyword>
<dbReference type="EMBL" id="FCOM02000002">
    <property type="protein sequence ID" value="SAL20237.1"/>
    <property type="molecule type" value="Genomic_DNA"/>
</dbReference>
<name>A0A158FKL2_9BURK</name>
<dbReference type="RefSeq" id="WP_061145408.1">
    <property type="nucleotide sequence ID" value="NZ_FCOM02000002.1"/>
</dbReference>
<evidence type="ECO:0000256" key="1">
    <source>
        <dbReference type="SAM" id="MobiDB-lite"/>
    </source>
</evidence>